<feature type="region of interest" description="Disordered" evidence="1">
    <location>
        <begin position="274"/>
        <end position="298"/>
    </location>
</feature>
<proteinExistence type="predicted"/>
<accession>A0ABM1J822</accession>
<dbReference type="Proteomes" id="UP000694924">
    <property type="component" value="Unplaced"/>
</dbReference>
<reference evidence="3" key="1">
    <citation type="submission" date="2025-08" db="UniProtKB">
        <authorList>
            <consortium name="RefSeq"/>
        </authorList>
    </citation>
    <scope>IDENTIFICATION</scope>
    <source>
        <tissue evidence="3">Whole body</tissue>
    </source>
</reference>
<dbReference type="RefSeq" id="XP_015188610.1">
    <property type="nucleotide sequence ID" value="XM_015333124.1"/>
</dbReference>
<protein>
    <submittedName>
        <fullName evidence="3">Uncharacterized protein LOC107072854 isoform X1</fullName>
    </submittedName>
</protein>
<keyword evidence="2" id="KW-1185">Reference proteome</keyword>
<dbReference type="PANTHER" id="PTHR10773">
    <property type="entry name" value="DNA-DIRECTED RNA POLYMERASES I, II, AND III SUBUNIT RPABC2"/>
    <property type="match status" value="1"/>
</dbReference>
<evidence type="ECO:0000313" key="3">
    <source>
        <dbReference type="RefSeq" id="XP_015188610.1"/>
    </source>
</evidence>
<evidence type="ECO:0000256" key="1">
    <source>
        <dbReference type="SAM" id="MobiDB-lite"/>
    </source>
</evidence>
<name>A0ABM1J822_POLDO</name>
<dbReference type="GeneID" id="107072854"/>
<gene>
    <name evidence="3" type="primary">LOC107072854</name>
</gene>
<evidence type="ECO:0000313" key="2">
    <source>
        <dbReference type="Proteomes" id="UP000694924"/>
    </source>
</evidence>
<dbReference type="PANTHER" id="PTHR10773:SF19">
    <property type="match status" value="1"/>
</dbReference>
<organism evidence="2 3">
    <name type="scientific">Polistes dominula</name>
    <name type="common">European paper wasp</name>
    <name type="synonym">Vespa dominula</name>
    <dbReference type="NCBI Taxonomy" id="743375"/>
    <lineage>
        <taxon>Eukaryota</taxon>
        <taxon>Metazoa</taxon>
        <taxon>Ecdysozoa</taxon>
        <taxon>Arthropoda</taxon>
        <taxon>Hexapoda</taxon>
        <taxon>Insecta</taxon>
        <taxon>Pterygota</taxon>
        <taxon>Neoptera</taxon>
        <taxon>Endopterygota</taxon>
        <taxon>Hymenoptera</taxon>
        <taxon>Apocrita</taxon>
        <taxon>Aculeata</taxon>
        <taxon>Vespoidea</taxon>
        <taxon>Vespidae</taxon>
        <taxon>Polistinae</taxon>
        <taxon>Polistini</taxon>
        <taxon>Polistes</taxon>
    </lineage>
</organism>
<sequence length="397" mass="46321">MENTIDQDLSQIDPLVEPLTTKEMEWFENNKQVELNQRQPQTQSSYFQAANFTETTSNTQWWKNSPITSMDLIPEHQETSSMTTFALLSDQVNITSPPHVAQETERNNRKLIKSKELKTEKNNKDNIQRVKHPERWKVNIKKNARLRGEQYVGVGELINFESIGKVVPAKTIGPPCNCRMRCSEKVDEQARKELHKVFWKTCTWEQRKQYIALSVKESPKQRTRCRGNVKAEERRQVTFTYSLLLKGEFITVCKCMFLSTFSVSEKFVRHAMDKKRSSPGGIIGPDQRGRHTPKTKKSETVKERVREHIKSFPIERSINPKDGNEKRYLDSRLSIAAMHKLYVLKCQEEGVPESDIVKESYYREMFKTEFDLCFKRAKTKDNKFIPNITNSKTKTSN</sequence>